<dbReference type="SMART" id="SM00131">
    <property type="entry name" value="KU"/>
    <property type="match status" value="1"/>
</dbReference>
<dbReference type="PRINTS" id="PR00759">
    <property type="entry name" value="BASICPTASE"/>
</dbReference>
<organism evidence="3">
    <name type="scientific">Rattus norvegicus</name>
    <name type="common">Rat</name>
    <dbReference type="NCBI Taxonomy" id="10116"/>
    <lineage>
        <taxon>Eukaryota</taxon>
        <taxon>Metazoa</taxon>
        <taxon>Chordata</taxon>
        <taxon>Craniata</taxon>
        <taxon>Vertebrata</taxon>
        <taxon>Euteleostomi</taxon>
        <taxon>Mammalia</taxon>
        <taxon>Eutheria</taxon>
        <taxon>Euarchontoglires</taxon>
        <taxon>Glires</taxon>
        <taxon>Rodentia</taxon>
        <taxon>Myomorpha</taxon>
        <taxon>Muroidea</taxon>
        <taxon>Muridae</taxon>
        <taxon>Murinae</taxon>
        <taxon>Rattus</taxon>
    </lineage>
</organism>
<evidence type="ECO:0000313" key="3">
    <source>
        <dbReference type="EMBL" id="CAE51400.1"/>
    </source>
</evidence>
<sequence length="167" mass="18929">MEAPPPRQSTSVYPGSLPFAVRSAMEAPGIHLALWLLTFTMLLPMLSTELMFPPGVRNQLCESGHLGCNQPVKKGHCTFRFYRYYFNKDTALCELFIFSGCGGNRNNFKSKYLCELHCIEVEVSLLLPHPTFKDTAWLGSLLYRATSRKRLAGNEQRINKSLPHTDM</sequence>
<evidence type="ECO:0000256" key="1">
    <source>
        <dbReference type="ARBA" id="ARBA00023157"/>
    </source>
</evidence>
<dbReference type="InterPro" id="IPR050098">
    <property type="entry name" value="TFPI/VKTCI-like"/>
</dbReference>
<dbReference type="GO" id="GO:0004867">
    <property type="term" value="F:serine-type endopeptidase inhibitor activity"/>
    <property type="evidence" value="ECO:0007669"/>
    <property type="project" value="InterPro"/>
</dbReference>
<dbReference type="PROSITE" id="PS50279">
    <property type="entry name" value="BPTI_KUNITZ_2"/>
    <property type="match status" value="1"/>
</dbReference>
<dbReference type="AlphaFoldDB" id="Q6IE45"/>
<dbReference type="EMBL" id="BN000348">
    <property type="protein sequence ID" value="CAE51400.1"/>
    <property type="molecule type" value="mRNA"/>
</dbReference>
<reference evidence="3" key="1">
    <citation type="journal article" date="2004" name="Genome Res.">
        <title>A genomic analysis of rat proteases and protease inhibitors.</title>
        <authorList>
            <person name="Puente X.S."/>
            <person name="Lopez-Otin C."/>
        </authorList>
    </citation>
    <scope>NUCLEOTIDE SEQUENCE</scope>
    <source>
        <strain evidence="3">Sprague-Dawley</strain>
    </source>
</reference>
<dbReference type="PANTHER" id="PTHR10083:SF374">
    <property type="entry name" value="BPTI_KUNITZ INHIBITOR DOMAIN-CONTAINING PROTEIN"/>
    <property type="match status" value="1"/>
</dbReference>
<dbReference type="SUPFAM" id="SSF57362">
    <property type="entry name" value="BPTI-like"/>
    <property type="match status" value="1"/>
</dbReference>
<protein>
    <submittedName>
        <fullName evidence="3">Trypsin protease inhibitor-like 4</fullName>
    </submittedName>
</protein>
<proteinExistence type="evidence at transcript level"/>
<dbReference type="InterPro" id="IPR020901">
    <property type="entry name" value="Prtase_inh_Kunz-CS"/>
</dbReference>
<evidence type="ECO:0000313" key="4">
    <source>
        <dbReference type="RGD" id="1302989"/>
    </source>
</evidence>
<dbReference type="PROSITE" id="PS00280">
    <property type="entry name" value="BPTI_KUNITZ_1"/>
    <property type="match status" value="1"/>
</dbReference>
<name>Q6IE45_RAT</name>
<dbReference type="PANTHER" id="PTHR10083">
    <property type="entry name" value="KUNITZ-TYPE PROTEASE INHIBITOR-RELATED"/>
    <property type="match status" value="1"/>
</dbReference>
<dbReference type="InterPro" id="IPR036880">
    <property type="entry name" value="Kunitz_BPTI_sf"/>
</dbReference>
<dbReference type="MEROPS" id="I02.977"/>
<dbReference type="UCSC" id="RGD:1302989">
    <property type="organism name" value="rat"/>
</dbReference>
<dbReference type="PhylomeDB" id="Q6IE45"/>
<dbReference type="CDD" id="cd00109">
    <property type="entry name" value="Kunitz-type"/>
    <property type="match status" value="1"/>
</dbReference>
<dbReference type="AGR" id="RGD:1302989"/>
<dbReference type="RGD" id="1302989">
    <property type="gene designation" value="Spint5p"/>
</dbReference>
<dbReference type="Gene3D" id="4.10.410.10">
    <property type="entry name" value="Pancreatic trypsin inhibitor Kunitz domain"/>
    <property type="match status" value="1"/>
</dbReference>
<evidence type="ECO:0000259" key="2">
    <source>
        <dbReference type="PROSITE" id="PS50279"/>
    </source>
</evidence>
<feature type="domain" description="BPTI/Kunitz inhibitor" evidence="2">
    <location>
        <begin position="68"/>
        <end position="118"/>
    </location>
</feature>
<dbReference type="Pfam" id="PF00014">
    <property type="entry name" value="Kunitz_BPTI"/>
    <property type="match status" value="1"/>
</dbReference>
<gene>
    <name evidence="4" type="primary">Spint5p</name>
    <name evidence="3" type="synonym">rtpil4</name>
    <name evidence="4" type="synonym">Tpil4</name>
</gene>
<keyword evidence="1" id="KW-1015">Disulfide bond</keyword>
<dbReference type="InterPro" id="IPR002223">
    <property type="entry name" value="Kunitz_BPTI"/>
</dbReference>
<accession>Q6IE45</accession>